<protein>
    <recommendedName>
        <fullName evidence="7">Signal transduction histidine-protein kinase/phosphatase DegS</fullName>
        <ecNumber evidence="7">2.7.13.3</ecNumber>
        <ecNumber evidence="7">3.1.3.-</ecNumber>
    </recommendedName>
</protein>
<comment type="function">
    <text evidence="7">Member of the two-component regulatory system DegS/DegU, which plays an important role in the transition growth phase.</text>
</comment>
<comment type="catalytic activity">
    <reaction evidence="1 7">
        <text>ATP + protein L-histidine = ADP + protein N-phospho-L-histidine.</text>
        <dbReference type="EC" id="2.7.13.3"/>
    </reaction>
</comment>
<dbReference type="Gene3D" id="1.20.5.1930">
    <property type="match status" value="1"/>
</dbReference>
<dbReference type="InterPro" id="IPR036890">
    <property type="entry name" value="HATPase_C_sf"/>
</dbReference>
<dbReference type="Pfam" id="PF02518">
    <property type="entry name" value="HATPase_c"/>
    <property type="match status" value="1"/>
</dbReference>
<keyword evidence="8" id="KW-0175">Coiled coil</keyword>
<keyword evidence="7" id="KW-0963">Cytoplasm</keyword>
<dbReference type="InterPro" id="IPR005467">
    <property type="entry name" value="His_kinase_dom"/>
</dbReference>
<dbReference type="EMBL" id="CP012600">
    <property type="protein sequence ID" value="ALC82507.1"/>
    <property type="molecule type" value="Genomic_DNA"/>
</dbReference>
<evidence type="ECO:0000256" key="1">
    <source>
        <dbReference type="ARBA" id="ARBA00000085"/>
    </source>
</evidence>
<dbReference type="Pfam" id="PF07730">
    <property type="entry name" value="HisKA_3"/>
    <property type="match status" value="1"/>
</dbReference>
<evidence type="ECO:0000256" key="8">
    <source>
        <dbReference type="SAM" id="Coils"/>
    </source>
</evidence>
<dbReference type="PATRIC" id="fig|1441095.3.peg.2997"/>
<dbReference type="AlphaFoldDB" id="A0A0M5JJ60"/>
<dbReference type="GO" id="GO:0016020">
    <property type="term" value="C:membrane"/>
    <property type="evidence" value="ECO:0007669"/>
    <property type="project" value="InterPro"/>
</dbReference>
<dbReference type="GO" id="GO:0046983">
    <property type="term" value="F:protein dimerization activity"/>
    <property type="evidence" value="ECO:0007669"/>
    <property type="project" value="InterPro"/>
</dbReference>
<dbReference type="EC" id="3.1.3.-" evidence="7"/>
<reference evidence="11" key="1">
    <citation type="submission" date="2015-08" db="EMBL/GenBank/DDBJ databases">
        <title>Genome sequencing project for genomic taxonomy and phylogenomics of Bacillus-like bacteria.</title>
        <authorList>
            <person name="Liu B."/>
            <person name="Wang J."/>
            <person name="Zhu Y."/>
            <person name="Liu G."/>
            <person name="Chen Q."/>
            <person name="Chen Z."/>
            <person name="Lan J."/>
            <person name="Che J."/>
            <person name="Ge C."/>
            <person name="Shi H."/>
            <person name="Pan Z."/>
            <person name="Liu X."/>
        </authorList>
    </citation>
    <scope>NUCLEOTIDE SEQUENCE [LARGE SCALE GENOMIC DNA]</scope>
    <source>
        <strain evidence="11">FJAT-4402</strain>
    </source>
</reference>
<evidence type="ECO:0000259" key="9">
    <source>
        <dbReference type="PROSITE" id="PS50109"/>
    </source>
</evidence>
<dbReference type="GO" id="GO:0005737">
    <property type="term" value="C:cytoplasm"/>
    <property type="evidence" value="ECO:0007669"/>
    <property type="project" value="UniProtKB-SubCell"/>
</dbReference>
<dbReference type="InterPro" id="IPR008595">
    <property type="entry name" value="DegS"/>
</dbReference>
<dbReference type="InterPro" id="IPR011712">
    <property type="entry name" value="Sig_transdc_His_kin_sub3_dim/P"/>
</dbReference>
<sequence>MQCTEGKRLGTSKKIDSNVLDSIIVRMLSTVDGSKDEVFQIGEQSRQQYEQSVEELKQVKQQVNEVIEVGDKLEVHTRMARGRLSEVSKNFHKFSEEEIRTAYEKAHKLQVELTMIQQREKQLRERRDDLERRLLGLQEIIERSESLVSQITVVLNYLNQDLRQVGILLQDAQAKQDFGLRIIEAQEEERKRVSREIHDGPAQMLASVMMRSELIERIFRDRGTEEGFKEIRGLRQNVRNALYEVRRIIYDLRPMALDDLGLIPTLRKYLNTTEEYNGKIKILFSTIGDTETVRMPPQFEVALFRLAQEAVTNSMKHSEATEISVKVEMTNSAVTLIIRDNGKGFDIKETGKNKSKSFGLLGMKERVDLLDGKITIDSKIGLGTFIMVQVPFVL</sequence>
<keyword evidence="4 7" id="KW-0418">Kinase</keyword>
<dbReference type="Gene3D" id="3.30.565.10">
    <property type="entry name" value="Histidine kinase-like ATPase, C-terminal domain"/>
    <property type="match status" value="1"/>
</dbReference>
<keyword evidence="3 7" id="KW-0547">Nucleotide-binding</keyword>
<dbReference type="PIRSF" id="PIRSF003169">
    <property type="entry name" value="STHK_DegS"/>
    <property type="match status" value="1"/>
</dbReference>
<keyword evidence="5 7" id="KW-0067">ATP-binding</keyword>
<proteinExistence type="predicted"/>
<keyword evidence="6 7" id="KW-0902">Two-component regulatory system</keyword>
<dbReference type="PROSITE" id="PS50109">
    <property type="entry name" value="HIS_KIN"/>
    <property type="match status" value="1"/>
</dbReference>
<evidence type="ECO:0000256" key="6">
    <source>
        <dbReference type="ARBA" id="ARBA00023012"/>
    </source>
</evidence>
<dbReference type="PANTHER" id="PTHR24421">
    <property type="entry name" value="NITRATE/NITRITE SENSOR PROTEIN NARX-RELATED"/>
    <property type="match status" value="1"/>
</dbReference>
<dbReference type="EC" id="2.7.13.3" evidence="7"/>
<dbReference type="Pfam" id="PF05384">
    <property type="entry name" value="DegS"/>
    <property type="match status" value="1"/>
</dbReference>
<gene>
    <name evidence="10" type="ORF">AM592_13640</name>
</gene>
<organism evidence="10 11">
    <name type="scientific">Bacillus gobiensis</name>
    <dbReference type="NCBI Taxonomy" id="1441095"/>
    <lineage>
        <taxon>Bacteria</taxon>
        <taxon>Bacillati</taxon>
        <taxon>Bacillota</taxon>
        <taxon>Bacilli</taxon>
        <taxon>Bacillales</taxon>
        <taxon>Bacillaceae</taxon>
        <taxon>Bacillus</taxon>
    </lineage>
</organism>
<evidence type="ECO:0000256" key="5">
    <source>
        <dbReference type="ARBA" id="ARBA00022840"/>
    </source>
</evidence>
<name>A0A0M5JJ60_9BACI</name>
<evidence type="ECO:0000256" key="2">
    <source>
        <dbReference type="ARBA" id="ARBA00022679"/>
    </source>
</evidence>
<keyword evidence="11" id="KW-1185">Reference proteome</keyword>
<dbReference type="InterPro" id="IPR003594">
    <property type="entry name" value="HATPase_dom"/>
</dbReference>
<dbReference type="GO" id="GO:0005524">
    <property type="term" value="F:ATP binding"/>
    <property type="evidence" value="ECO:0007669"/>
    <property type="project" value="UniProtKB-UniRule"/>
</dbReference>
<dbReference type="CDD" id="cd16917">
    <property type="entry name" value="HATPase_UhpB-NarQ-NarX-like"/>
    <property type="match status" value="1"/>
</dbReference>
<evidence type="ECO:0000256" key="3">
    <source>
        <dbReference type="ARBA" id="ARBA00022741"/>
    </source>
</evidence>
<dbReference type="SUPFAM" id="SSF55874">
    <property type="entry name" value="ATPase domain of HSP90 chaperone/DNA topoisomerase II/histidine kinase"/>
    <property type="match status" value="1"/>
</dbReference>
<reference evidence="10 11" key="2">
    <citation type="journal article" date="2016" name="Int. J. Syst. Evol. Microbiol.">
        <title>Bacillus gobiensis sp. nov., isolated from a soil sample.</title>
        <authorList>
            <person name="Liu B."/>
            <person name="Liu G.H."/>
            <person name="Cetin S."/>
            <person name="Schumann P."/>
            <person name="Pan Z.Z."/>
            <person name="Chen Q.Q."/>
        </authorList>
    </citation>
    <scope>NUCLEOTIDE SEQUENCE [LARGE SCALE GENOMIC DNA]</scope>
    <source>
        <strain evidence="10 11">FJAT-4402</strain>
    </source>
</reference>
<dbReference type="PANTHER" id="PTHR24421:SF55">
    <property type="entry name" value="SENSOR HISTIDINE KINASE YDFH"/>
    <property type="match status" value="1"/>
</dbReference>
<dbReference type="RefSeq" id="WP_053604303.1">
    <property type="nucleotide sequence ID" value="NZ_CP012600.1"/>
</dbReference>
<evidence type="ECO:0000313" key="10">
    <source>
        <dbReference type="EMBL" id="ALC82507.1"/>
    </source>
</evidence>
<dbReference type="SMR" id="A0A0M5JJ60"/>
<dbReference type="InterPro" id="IPR016381">
    <property type="entry name" value="Sig_transdc_His_kinase_DegS"/>
</dbReference>
<dbReference type="SMART" id="SM00387">
    <property type="entry name" value="HATPase_c"/>
    <property type="match status" value="1"/>
</dbReference>
<evidence type="ECO:0000256" key="7">
    <source>
        <dbReference type="PIRNR" id="PIRNR003169"/>
    </source>
</evidence>
<dbReference type="OrthoDB" id="9781904at2"/>
<keyword evidence="7" id="KW-0904">Protein phosphatase</keyword>
<dbReference type="InterPro" id="IPR050482">
    <property type="entry name" value="Sensor_HK_TwoCompSys"/>
</dbReference>
<keyword evidence="7" id="KW-0378">Hydrolase</keyword>
<evidence type="ECO:0000313" key="11">
    <source>
        <dbReference type="Proteomes" id="UP000067625"/>
    </source>
</evidence>
<feature type="coiled-coil region" evidence="8">
    <location>
        <begin position="42"/>
        <end position="69"/>
    </location>
</feature>
<dbReference type="Proteomes" id="UP000067625">
    <property type="component" value="Chromosome"/>
</dbReference>
<feature type="coiled-coil region" evidence="8">
    <location>
        <begin position="106"/>
        <end position="147"/>
    </location>
</feature>
<evidence type="ECO:0000256" key="4">
    <source>
        <dbReference type="ARBA" id="ARBA00022777"/>
    </source>
</evidence>
<dbReference type="GO" id="GO:0004721">
    <property type="term" value="F:phosphoprotein phosphatase activity"/>
    <property type="evidence" value="ECO:0007669"/>
    <property type="project" value="UniProtKB-UniRule"/>
</dbReference>
<comment type="subcellular location">
    <subcellularLocation>
        <location evidence="7">Cytoplasm</location>
    </subcellularLocation>
</comment>
<dbReference type="GO" id="GO:0000155">
    <property type="term" value="F:phosphorelay sensor kinase activity"/>
    <property type="evidence" value="ECO:0007669"/>
    <property type="project" value="UniProtKB-UniRule"/>
</dbReference>
<feature type="domain" description="Histidine kinase" evidence="9">
    <location>
        <begin position="303"/>
        <end position="394"/>
    </location>
</feature>
<keyword evidence="2 7" id="KW-0808">Transferase</keyword>
<accession>A0A0M5JJ60</accession>
<dbReference type="STRING" id="1441095.AM592_13640"/>